<dbReference type="Pfam" id="PF22936">
    <property type="entry name" value="Pol_BBD"/>
    <property type="match status" value="1"/>
</dbReference>
<evidence type="ECO:0000256" key="20">
    <source>
        <dbReference type="ARBA" id="ARBA00023172"/>
    </source>
</evidence>
<dbReference type="GO" id="GO:0005524">
    <property type="term" value="F:ATP binding"/>
    <property type="evidence" value="ECO:0007669"/>
    <property type="project" value="UniProtKB-KW"/>
</dbReference>
<dbReference type="GO" id="GO:0008270">
    <property type="term" value="F:zinc ion binding"/>
    <property type="evidence" value="ECO:0007669"/>
    <property type="project" value="UniProtKB-KW"/>
</dbReference>
<feature type="compositionally biased region" description="Low complexity" evidence="25">
    <location>
        <begin position="684"/>
        <end position="716"/>
    </location>
</feature>
<evidence type="ECO:0000256" key="22">
    <source>
        <dbReference type="ARBA" id="ARBA00048173"/>
    </source>
</evidence>
<comment type="function">
    <text evidence="1">The aspartyl protease (PR) mediates the proteolytic cleavages of the Gag and Gag-Pol polyproteins after assembly of the VLP.</text>
</comment>
<feature type="compositionally biased region" description="Polar residues" evidence="25">
    <location>
        <begin position="479"/>
        <end position="497"/>
    </location>
</feature>
<dbReference type="VEuPathDB" id="FungiDB:PSHT_09061"/>
<dbReference type="PANTHER" id="PTHR42648">
    <property type="entry name" value="TRANSPOSASE, PUTATIVE-RELATED"/>
    <property type="match status" value="1"/>
</dbReference>
<dbReference type="GO" id="GO:0006310">
    <property type="term" value="P:DNA recombination"/>
    <property type="evidence" value="ECO:0007669"/>
    <property type="project" value="UniProtKB-KW"/>
</dbReference>
<gene>
    <name evidence="28" type="ORF">PSTT_09643</name>
</gene>
<dbReference type="GO" id="GO:0006508">
    <property type="term" value="P:proteolysis"/>
    <property type="evidence" value="ECO:0007669"/>
    <property type="project" value="UniProtKB-KW"/>
</dbReference>
<name>A0A2S4V7N8_9BASI</name>
<evidence type="ECO:0000256" key="7">
    <source>
        <dbReference type="ARBA" id="ARBA00022722"/>
    </source>
</evidence>
<evidence type="ECO:0000256" key="24">
    <source>
        <dbReference type="PROSITE-ProRule" id="PRU00047"/>
    </source>
</evidence>
<feature type="compositionally biased region" description="Polar residues" evidence="25">
    <location>
        <begin position="717"/>
        <end position="728"/>
    </location>
</feature>
<dbReference type="VEuPathDB" id="FungiDB:PSTT_09643"/>
<dbReference type="GO" id="GO:0006397">
    <property type="term" value="P:mRNA processing"/>
    <property type="evidence" value="ECO:0007669"/>
    <property type="project" value="UniProtKB-KW"/>
</dbReference>
<protein>
    <submittedName>
        <fullName evidence="28">Uncharacterized protein</fullName>
    </submittedName>
</protein>
<keyword evidence="13" id="KW-0067">ATP-binding</keyword>
<evidence type="ECO:0000256" key="1">
    <source>
        <dbReference type="ARBA" id="ARBA00002180"/>
    </source>
</evidence>
<evidence type="ECO:0000256" key="14">
    <source>
        <dbReference type="ARBA" id="ARBA00022842"/>
    </source>
</evidence>
<evidence type="ECO:0000259" key="27">
    <source>
        <dbReference type="PROSITE" id="PS50994"/>
    </source>
</evidence>
<keyword evidence="19" id="KW-0917">Virion maturation</keyword>
<dbReference type="InterPro" id="IPR013103">
    <property type="entry name" value="RVT_2"/>
</dbReference>
<keyword evidence="2" id="KW-0815">Transposition</keyword>
<dbReference type="InterPro" id="IPR036397">
    <property type="entry name" value="RNaseH_sf"/>
</dbReference>
<keyword evidence="20" id="KW-0233">DNA recombination</keyword>
<evidence type="ECO:0000256" key="12">
    <source>
        <dbReference type="ARBA" id="ARBA00022801"/>
    </source>
</evidence>
<keyword evidence="3" id="KW-1188">Viral release from host cell</keyword>
<dbReference type="InterPro" id="IPR012337">
    <property type="entry name" value="RNaseH-like_sf"/>
</dbReference>
<keyword evidence="21" id="KW-0511">Multifunctional enzyme</keyword>
<feature type="region of interest" description="Disordered" evidence="25">
    <location>
        <begin position="42"/>
        <end position="114"/>
    </location>
</feature>
<evidence type="ECO:0000256" key="6">
    <source>
        <dbReference type="ARBA" id="ARBA00022695"/>
    </source>
</evidence>
<keyword evidence="12" id="KW-0378">Hydrolase</keyword>
<keyword evidence="17" id="KW-0695">RNA-directed DNA polymerase</keyword>
<evidence type="ECO:0000256" key="15">
    <source>
        <dbReference type="ARBA" id="ARBA00022884"/>
    </source>
</evidence>
<evidence type="ECO:0000256" key="16">
    <source>
        <dbReference type="ARBA" id="ARBA00022908"/>
    </source>
</evidence>
<dbReference type="Pfam" id="PF07727">
    <property type="entry name" value="RVT_2"/>
    <property type="match status" value="1"/>
</dbReference>
<dbReference type="InterPro" id="IPR057670">
    <property type="entry name" value="SH3_retrovirus"/>
</dbReference>
<dbReference type="GO" id="GO:0005634">
    <property type="term" value="C:nucleus"/>
    <property type="evidence" value="ECO:0007669"/>
    <property type="project" value="UniProtKB-ARBA"/>
</dbReference>
<evidence type="ECO:0000256" key="19">
    <source>
        <dbReference type="ARBA" id="ARBA00023113"/>
    </source>
</evidence>
<keyword evidence="14" id="KW-0460">Magnesium</keyword>
<keyword evidence="24" id="KW-0863">Zinc-finger</keyword>
<dbReference type="CDD" id="cd09272">
    <property type="entry name" value="RNase_HI_RT_Ty1"/>
    <property type="match status" value="1"/>
</dbReference>
<dbReference type="Pfam" id="PF25597">
    <property type="entry name" value="SH3_retrovirus"/>
    <property type="match status" value="1"/>
</dbReference>
<dbReference type="GO" id="GO:0003887">
    <property type="term" value="F:DNA-directed DNA polymerase activity"/>
    <property type="evidence" value="ECO:0007669"/>
    <property type="project" value="UniProtKB-KW"/>
</dbReference>
<feature type="compositionally biased region" description="Polar residues" evidence="25">
    <location>
        <begin position="15"/>
        <end position="29"/>
    </location>
</feature>
<feature type="region of interest" description="Disordered" evidence="25">
    <location>
        <begin position="1"/>
        <end position="29"/>
    </location>
</feature>
<dbReference type="GO" id="GO:0015074">
    <property type="term" value="P:DNA integration"/>
    <property type="evidence" value="ECO:0007669"/>
    <property type="project" value="UniProtKB-KW"/>
</dbReference>
<comment type="catalytic activity">
    <reaction evidence="22">
        <text>DNA(n) + a 2'-deoxyribonucleoside 5'-triphosphate = DNA(n+1) + diphosphate</text>
        <dbReference type="Rhea" id="RHEA:22508"/>
        <dbReference type="Rhea" id="RHEA-COMP:17339"/>
        <dbReference type="Rhea" id="RHEA-COMP:17340"/>
        <dbReference type="ChEBI" id="CHEBI:33019"/>
        <dbReference type="ChEBI" id="CHEBI:61560"/>
        <dbReference type="ChEBI" id="CHEBI:173112"/>
        <dbReference type="EC" id="2.7.7.49"/>
    </reaction>
</comment>
<dbReference type="GO" id="GO:0003723">
    <property type="term" value="F:RNA binding"/>
    <property type="evidence" value="ECO:0007669"/>
    <property type="project" value="UniProtKB-KW"/>
</dbReference>
<dbReference type="PROSITE" id="PS50158">
    <property type="entry name" value="ZF_CCHC"/>
    <property type="match status" value="1"/>
</dbReference>
<keyword evidence="18" id="KW-0239">DNA-directed DNA polymerase</keyword>
<dbReference type="GO" id="GO:0004519">
    <property type="term" value="F:endonuclease activity"/>
    <property type="evidence" value="ECO:0007669"/>
    <property type="project" value="UniProtKB-KW"/>
</dbReference>
<comment type="catalytic activity">
    <reaction evidence="23">
        <text>DNA(n) + a 2'-deoxyribonucleoside 5'-triphosphate = DNA(n+1) + diphosphate</text>
        <dbReference type="Rhea" id="RHEA:22508"/>
        <dbReference type="Rhea" id="RHEA-COMP:17339"/>
        <dbReference type="Rhea" id="RHEA-COMP:17340"/>
        <dbReference type="ChEBI" id="CHEBI:33019"/>
        <dbReference type="ChEBI" id="CHEBI:61560"/>
        <dbReference type="ChEBI" id="CHEBI:173112"/>
        <dbReference type="EC" id="2.7.7.7"/>
    </reaction>
</comment>
<evidence type="ECO:0000313" key="28">
    <source>
        <dbReference type="EMBL" id="POW05549.1"/>
    </source>
</evidence>
<comment type="caution">
    <text evidence="28">The sequence shown here is derived from an EMBL/GenBank/DDBJ whole genome shotgun (WGS) entry which is preliminary data.</text>
</comment>
<dbReference type="InterPro" id="IPR043502">
    <property type="entry name" value="DNA/RNA_pol_sf"/>
</dbReference>
<evidence type="ECO:0000256" key="21">
    <source>
        <dbReference type="ARBA" id="ARBA00023268"/>
    </source>
</evidence>
<dbReference type="SUPFAM" id="SSF57756">
    <property type="entry name" value="Retrovirus zinc finger-like domains"/>
    <property type="match status" value="1"/>
</dbReference>
<keyword evidence="18" id="KW-0808">Transferase</keyword>
<dbReference type="InterPro" id="IPR001584">
    <property type="entry name" value="Integrase_cat-core"/>
</dbReference>
<keyword evidence="4" id="KW-0507">mRNA processing</keyword>
<keyword evidence="7" id="KW-0540">Nuclease</keyword>
<keyword evidence="5" id="KW-0645">Protease</keyword>
<evidence type="ECO:0000259" key="26">
    <source>
        <dbReference type="PROSITE" id="PS50158"/>
    </source>
</evidence>
<evidence type="ECO:0000256" key="5">
    <source>
        <dbReference type="ARBA" id="ARBA00022670"/>
    </source>
</evidence>
<proteinExistence type="predicted"/>
<keyword evidence="10" id="KW-0064">Aspartyl protease</keyword>
<keyword evidence="24" id="KW-0862">Zinc</keyword>
<feature type="region of interest" description="Disordered" evidence="25">
    <location>
        <begin position="678"/>
        <end position="731"/>
    </location>
</feature>
<dbReference type="PROSITE" id="PS50994">
    <property type="entry name" value="INTEGRASE"/>
    <property type="match status" value="1"/>
</dbReference>
<dbReference type="Proteomes" id="UP000239156">
    <property type="component" value="Unassembled WGS sequence"/>
</dbReference>
<keyword evidence="11" id="KW-0255">Endonuclease</keyword>
<keyword evidence="8" id="KW-0479">Metal-binding</keyword>
<keyword evidence="16" id="KW-0229">DNA integration</keyword>
<feature type="domain" description="CCHC-type" evidence="26">
    <location>
        <begin position="395"/>
        <end position="411"/>
    </location>
</feature>
<dbReference type="SUPFAM" id="SSF56672">
    <property type="entry name" value="DNA/RNA polymerases"/>
    <property type="match status" value="1"/>
</dbReference>
<dbReference type="GO" id="GO:0004190">
    <property type="term" value="F:aspartic-type endopeptidase activity"/>
    <property type="evidence" value="ECO:0007669"/>
    <property type="project" value="UniProtKB-KW"/>
</dbReference>
<evidence type="ECO:0000256" key="9">
    <source>
        <dbReference type="ARBA" id="ARBA00022741"/>
    </source>
</evidence>
<dbReference type="InterPro" id="IPR001878">
    <property type="entry name" value="Znf_CCHC"/>
</dbReference>
<reference evidence="28" key="1">
    <citation type="submission" date="2017-12" db="EMBL/GenBank/DDBJ databases">
        <title>Gene loss provides genomic basis for host adaptation in cereal stripe rust fungi.</title>
        <authorList>
            <person name="Xia C."/>
        </authorList>
    </citation>
    <scope>NUCLEOTIDE SEQUENCE [LARGE SCALE GENOMIC DNA]</scope>
    <source>
        <strain evidence="28">93-210</strain>
    </source>
</reference>
<evidence type="ECO:0000256" key="4">
    <source>
        <dbReference type="ARBA" id="ARBA00022664"/>
    </source>
</evidence>
<evidence type="ECO:0000256" key="25">
    <source>
        <dbReference type="SAM" id="MobiDB-lite"/>
    </source>
</evidence>
<dbReference type="GO" id="GO:0032196">
    <property type="term" value="P:transposition"/>
    <property type="evidence" value="ECO:0007669"/>
    <property type="project" value="UniProtKB-KW"/>
</dbReference>
<keyword evidence="9" id="KW-0547">Nucleotide-binding</keyword>
<dbReference type="PANTHER" id="PTHR42648:SF11">
    <property type="entry name" value="TRANSPOSON TY4-P GAG-POL POLYPROTEIN"/>
    <property type="match status" value="1"/>
</dbReference>
<evidence type="ECO:0000256" key="13">
    <source>
        <dbReference type="ARBA" id="ARBA00022840"/>
    </source>
</evidence>
<evidence type="ECO:0000256" key="8">
    <source>
        <dbReference type="ARBA" id="ARBA00022723"/>
    </source>
</evidence>
<feature type="domain" description="Integrase catalytic" evidence="27">
    <location>
        <begin position="822"/>
        <end position="998"/>
    </location>
</feature>
<evidence type="ECO:0000256" key="11">
    <source>
        <dbReference type="ARBA" id="ARBA00022759"/>
    </source>
</evidence>
<dbReference type="SMART" id="SM00343">
    <property type="entry name" value="ZnF_C2HC"/>
    <property type="match status" value="1"/>
</dbReference>
<keyword evidence="29" id="KW-1185">Reference proteome</keyword>
<dbReference type="SUPFAM" id="SSF53098">
    <property type="entry name" value="Ribonuclease H-like"/>
    <property type="match status" value="1"/>
</dbReference>
<evidence type="ECO:0000256" key="10">
    <source>
        <dbReference type="ARBA" id="ARBA00022750"/>
    </source>
</evidence>
<evidence type="ECO:0000256" key="23">
    <source>
        <dbReference type="ARBA" id="ARBA00049244"/>
    </source>
</evidence>
<feature type="region of interest" description="Disordered" evidence="25">
    <location>
        <begin position="479"/>
        <end position="502"/>
    </location>
</feature>
<dbReference type="InterPro" id="IPR054722">
    <property type="entry name" value="PolX-like_BBD"/>
</dbReference>
<evidence type="ECO:0000256" key="18">
    <source>
        <dbReference type="ARBA" id="ARBA00022932"/>
    </source>
</evidence>
<dbReference type="InterPro" id="IPR036875">
    <property type="entry name" value="Znf_CCHC_sf"/>
</dbReference>
<sequence>MASSTLPSGTRKRSNSVGRTNWQLGDITGSTRLAEDIAILNQKLGSSPLSPEDTADTTQRKGKASQSNHQEPVTMRHREFPPHLKNQTPTHTPFPGTSLPKHVPATPAPQQAPPNDQDTIAKELRDFEEAEFHLKQNKLVQSAIQSSNTIFRSRNILKADGSNFGDWYRNLSEVGRIVLRSPLFFFEKCDNSTYEKIGRVVLMQSVHDSLGAEMQTLKTTFDMYTALQAKFKTSSRAAQMNIWFKFCAFKIDPLGHNAGISSSLRDLHAEWMSVNVKFGIDAFMGFVLQAAVMESSAGYKTAFKTRVENLVQADPSCGCPPFDSIMQALDICKEQHRHTMEMSSPNTSLATSHPPSVFAASVYEDQPFEADAFLTEIGEEDWVDALDFYALTASKCWQCGDENHYARNCPDKSSGKVGGKQVGQPLGTIVGTIYGHLPSGLQVNSTRFPKMTFRKTLTPPTKHQEHARRLADYYRPQYNQAGRRSTQQSHSTTPQGSTKGGVSAQLVEAWSLPDDLDELGFNNMSLGEDLVSNVAVFDTGASHGFTGSKSLLHDFRSLSKPIGVSVATNGAGSFITGMGSLKFQAPDGRIIVLRQVLYCEQAKTTLISMAALRKANALVAYDNNTDTFRITRSNGEHLFDCAFEPSKNRWCMPYPMIRSDVVNTDPVENRSRLISQIHTDKTVSSTSLSPTPSREFSSTHSPVSSLSFSSHVQTQSGSPAHSFSQSPHSPLPGNEISILASKAKAPPPIVFPEPLGKATDYQWKPETLTNDEVKLLYYHRAFGHASLRHIRKIIKLQLGNGLPEEIPQGKIHCPVCAISKSTQVNPLTSTLRKIERLDVMAADLIGPFQVDSIDGGKYLLTMRDVATGYAFAKVLKRKNDANGHIINIITRLEQATGKRVGTLRSDNGGEFANQELFDFLALKGIAAEKSLPYHHYQNGMIERFNRTIADMGRTILIDSPLPKEFWSYSFVWAAHVLNRLPNKASGDKTPFEALFNRKPQYDHFRVFGSTGYIHIPHEKRQKLDDRALKGFVIAHLDHSKGWLFWLPDEHKFVCSAMVRFPPELRDVPVVKQAKEQEILPSSPKLSVDYIMNLLQLGDFSREIEFTNQELIVDKIIDLCRFYAISVPKTFKQAMNSSDKEAWSKAIAIELSNLEEMRVWVLQLQPPDKRPLGGRWVFATKPDTDGSGVRFKARYVAKGFTQVEGQDFLKTFAPTATFVSLRLLMVVAGAYKWPVQSFDFVAAYLNSPIDEEVWVKPPEGMKTPPGHALLLKKALYGTRQAARCWWLHLKNVLDKFGYSPSQYDNSLYILRHPDETGVVWLHVDDGVVTASNIKLLKKLEDDLKDILKIKWSHSLDSIVGLNVVRSDRGFQLYQQDLVNSILAEHWDGVSKANTPLPSNYNATTDENGDSTNSGKYLSVIGSLSYLAVGTRPDICFAVNYLARFAAKPGVLHWKGVQHLINYLADSRELRLSLFPSADLQPLKAFADASWGGEFSRSSYGVLITFLNCPVLWVSRRQQSVASSTCHAEYMALGVATRQALWVRHLLRDVLKRDYVGHLFCDNQAAIKVSTDDASNKRTRHTDRDFYITNEALFQKKTSLEWVGTKDQLADIFTKCMTPDSFMTLRCRIMTP</sequence>
<dbReference type="EMBL" id="PKSL01000097">
    <property type="protein sequence ID" value="POW05549.1"/>
    <property type="molecule type" value="Genomic_DNA"/>
</dbReference>
<dbReference type="InterPro" id="IPR039537">
    <property type="entry name" value="Retrotran_Ty1/copia-like"/>
</dbReference>
<keyword evidence="6" id="KW-0548">Nucleotidyltransferase</keyword>
<evidence type="ECO:0000256" key="17">
    <source>
        <dbReference type="ARBA" id="ARBA00022918"/>
    </source>
</evidence>
<accession>A0A2S4V7N8</accession>
<organism evidence="28 29">
    <name type="scientific">Puccinia striiformis</name>
    <dbReference type="NCBI Taxonomy" id="27350"/>
    <lineage>
        <taxon>Eukaryota</taxon>
        <taxon>Fungi</taxon>
        <taxon>Dikarya</taxon>
        <taxon>Basidiomycota</taxon>
        <taxon>Pucciniomycotina</taxon>
        <taxon>Pucciniomycetes</taxon>
        <taxon>Pucciniales</taxon>
        <taxon>Pucciniaceae</taxon>
        <taxon>Puccinia</taxon>
    </lineage>
</organism>
<evidence type="ECO:0000256" key="2">
    <source>
        <dbReference type="ARBA" id="ARBA00022578"/>
    </source>
</evidence>
<dbReference type="Gene3D" id="3.30.420.10">
    <property type="entry name" value="Ribonuclease H-like superfamily/Ribonuclease H"/>
    <property type="match status" value="1"/>
</dbReference>
<dbReference type="GO" id="GO:0003964">
    <property type="term" value="F:RNA-directed DNA polymerase activity"/>
    <property type="evidence" value="ECO:0007669"/>
    <property type="project" value="UniProtKB-KW"/>
</dbReference>
<keyword evidence="15" id="KW-0694">RNA-binding</keyword>
<evidence type="ECO:0000256" key="3">
    <source>
        <dbReference type="ARBA" id="ARBA00022612"/>
    </source>
</evidence>
<evidence type="ECO:0000313" key="29">
    <source>
        <dbReference type="Proteomes" id="UP000239156"/>
    </source>
</evidence>